<dbReference type="SUPFAM" id="SSF55271">
    <property type="entry name" value="DNA repair protein MutS, domain I"/>
    <property type="match status" value="1"/>
</dbReference>
<dbReference type="SMART" id="SM00533">
    <property type="entry name" value="MUTSd"/>
    <property type="match status" value="1"/>
</dbReference>
<evidence type="ECO:0000256" key="1">
    <source>
        <dbReference type="ARBA" id="ARBA00006271"/>
    </source>
</evidence>
<proteinExistence type="inferred from homology"/>
<protein>
    <recommendedName>
        <fullName evidence="9">DNA mismatch repair proteins mutS family domain-containing protein</fullName>
    </recommendedName>
</protein>
<dbReference type="InterPro" id="IPR027417">
    <property type="entry name" value="P-loop_NTPase"/>
</dbReference>
<dbReference type="InterPro" id="IPR016151">
    <property type="entry name" value="DNA_mismatch_repair_MutS_N"/>
</dbReference>
<dbReference type="InterPro" id="IPR017261">
    <property type="entry name" value="DNA_mismatch_repair_MutS/MSH"/>
</dbReference>
<dbReference type="Gene3D" id="3.40.1170.10">
    <property type="entry name" value="DNA repair protein MutS, domain I"/>
    <property type="match status" value="1"/>
</dbReference>
<dbReference type="AlphaFoldDB" id="A0A6C0BC36"/>
<dbReference type="InterPro" id="IPR007696">
    <property type="entry name" value="DNA_mismatch_repair_MutS_core"/>
</dbReference>
<dbReference type="GO" id="GO:0032301">
    <property type="term" value="C:MutSalpha complex"/>
    <property type="evidence" value="ECO:0007669"/>
    <property type="project" value="TreeGrafter"/>
</dbReference>
<evidence type="ECO:0000256" key="4">
    <source>
        <dbReference type="ARBA" id="ARBA00022840"/>
    </source>
</evidence>
<dbReference type="GO" id="GO:0005524">
    <property type="term" value="F:ATP binding"/>
    <property type="evidence" value="ECO:0007669"/>
    <property type="project" value="UniProtKB-KW"/>
</dbReference>
<dbReference type="InterPro" id="IPR007695">
    <property type="entry name" value="DNA_mismatch_repair_MutS-lik_N"/>
</dbReference>
<dbReference type="SUPFAM" id="SSF48334">
    <property type="entry name" value="DNA repair protein MutS, domain III"/>
    <property type="match status" value="1"/>
</dbReference>
<sequence>MALVKDYFEKTKSYQQQYGEKTLVLMQVGAFFEVYGLQNKETLEITGSAIVEFSRICDMAIADKKICVGEKGVLMAGFGTYMIDKYIRKLQESGFTAVIFTQDEQNKNTTRSLSGIYSPGTYFSNDSKSMSNNTCCIWIEVIKTVVHVGVSNINIYTGKSSVFEFHEAFIMNPTTFDELEKFISIYQPSETIIIANISTLDINEIIDFVNIQSSAIHKISTIENINDKHVKYALNCEKQTYQNELLSRFFKNMYDTNTFYQTFCQNAIACQAYCFLLDFIYQHNPNLTDKISEPVFEHCSNRLILANHSLKQLNIIDDGQGFNKYSSVEKMLNMCITPMGKRQFSHQFLNPTTNIEFLQAEYNITEHILKNVTKYEDTKNKMQYIKDISKLNRNIIMKKVSPKALTQLYNNIFIVRDFANLLKEDSVFSDYLSNKVQRYSDIISDADDLIQFFETRFCLDLTQDIDITQQFDNNFIQRGVNLNLDEKTKLYMESMDKLEAIRSYFHSCIVKYEKAGKAGKKTDQSEFVKLHETEKNNFKLLATKRRCAILKQTWQNDSNIEVEVELEYTSSYDGTAKTFALSNEPLVFLSQTASNETISTGQINELCKNITVIKLQMKDLLTEVYMNILLELSEFQSQFDTIIQFLTALDISIAKATIAKKYNYCKPMIANSACEKSFVEIIGLRHCLIEHIQQHEIYVTNDVTLGKDDSDGILLYGTNAVGKTSLIRALGIAVIMAQSGLYVPCSQFIFSPYKYIFTRIIGNDNIFKGLSTFAVEMSELRTILRLADQRSLVLGDELCSGTESISAQSIFVAGIKQLFQKSSSFIFATHLHEIIAYDEFDEMPTVHLKHMSVAYNKERGILVYDRKLKDGPGHNMYGLEVCRSLHLPEDFLELANLIRMKYHPDSASILSLKTSRYNNQKLVSKCEVCNKEMGTEVHHLQHQKDANEDGYIHTRESNFHKNHQGNLLTVCEKCHHAFHNNKDKLSKVKRKVKTVKGIQLTELS</sequence>
<dbReference type="PANTHER" id="PTHR11361:SF148">
    <property type="entry name" value="DNA MISMATCH REPAIR PROTEIN MSH6"/>
    <property type="match status" value="1"/>
</dbReference>
<evidence type="ECO:0000256" key="3">
    <source>
        <dbReference type="ARBA" id="ARBA00022763"/>
    </source>
</evidence>
<dbReference type="EMBL" id="MN739105">
    <property type="protein sequence ID" value="QHS89129.1"/>
    <property type="molecule type" value="Genomic_DNA"/>
</dbReference>
<organism evidence="8">
    <name type="scientific">viral metagenome</name>
    <dbReference type="NCBI Taxonomy" id="1070528"/>
    <lineage>
        <taxon>unclassified sequences</taxon>
        <taxon>metagenomes</taxon>
        <taxon>organismal metagenomes</taxon>
    </lineage>
</organism>
<dbReference type="SUPFAM" id="SSF52540">
    <property type="entry name" value="P-loop containing nucleoside triphosphate hydrolases"/>
    <property type="match status" value="1"/>
</dbReference>
<dbReference type="PANTHER" id="PTHR11361">
    <property type="entry name" value="DNA MISMATCH REPAIR PROTEIN MUTS FAMILY MEMBER"/>
    <property type="match status" value="1"/>
</dbReference>
<dbReference type="Pfam" id="PF00488">
    <property type="entry name" value="MutS_V"/>
    <property type="match status" value="1"/>
</dbReference>
<dbReference type="GO" id="GO:0006298">
    <property type="term" value="P:mismatch repair"/>
    <property type="evidence" value="ECO:0007669"/>
    <property type="project" value="InterPro"/>
</dbReference>
<dbReference type="Pfam" id="PF05192">
    <property type="entry name" value="MutS_III"/>
    <property type="match status" value="1"/>
</dbReference>
<name>A0A6C0BC36_9ZZZZ</name>
<keyword evidence="5" id="KW-0238">DNA-binding</keyword>
<dbReference type="SMART" id="SM00534">
    <property type="entry name" value="MUTSac"/>
    <property type="match status" value="1"/>
</dbReference>
<dbReference type="SUPFAM" id="SSF53150">
    <property type="entry name" value="DNA repair protein MutS, domain II"/>
    <property type="match status" value="1"/>
</dbReference>
<evidence type="ECO:0000256" key="2">
    <source>
        <dbReference type="ARBA" id="ARBA00022741"/>
    </source>
</evidence>
<dbReference type="InterPro" id="IPR036678">
    <property type="entry name" value="MutS_con_dom_sf"/>
</dbReference>
<dbReference type="Pfam" id="PF01624">
    <property type="entry name" value="MutS_I"/>
    <property type="match status" value="1"/>
</dbReference>
<keyword evidence="3" id="KW-0227">DNA damage</keyword>
<dbReference type="PIRSF" id="PIRSF037677">
    <property type="entry name" value="DNA_mis_repair_Msh6"/>
    <property type="match status" value="1"/>
</dbReference>
<evidence type="ECO:0000259" key="6">
    <source>
        <dbReference type="SMART" id="SM00533"/>
    </source>
</evidence>
<accession>A0A6C0BC36</accession>
<dbReference type="CDD" id="cd00085">
    <property type="entry name" value="HNHc"/>
    <property type="match status" value="1"/>
</dbReference>
<comment type="similarity">
    <text evidence="1">Belongs to the DNA mismatch repair MutS family.</text>
</comment>
<keyword evidence="2" id="KW-0547">Nucleotide-binding</keyword>
<evidence type="ECO:0000313" key="8">
    <source>
        <dbReference type="EMBL" id="QHS89129.1"/>
    </source>
</evidence>
<evidence type="ECO:0000259" key="7">
    <source>
        <dbReference type="SMART" id="SM00534"/>
    </source>
</evidence>
<dbReference type="GO" id="GO:0140664">
    <property type="term" value="F:ATP-dependent DNA damage sensor activity"/>
    <property type="evidence" value="ECO:0007669"/>
    <property type="project" value="InterPro"/>
</dbReference>
<dbReference type="InterPro" id="IPR045076">
    <property type="entry name" value="MutS"/>
</dbReference>
<reference evidence="8" key="1">
    <citation type="journal article" date="2020" name="Nature">
        <title>Giant virus diversity and host interactions through global metagenomics.</title>
        <authorList>
            <person name="Schulz F."/>
            <person name="Roux S."/>
            <person name="Paez-Espino D."/>
            <person name="Jungbluth S."/>
            <person name="Walsh D.A."/>
            <person name="Denef V.J."/>
            <person name="McMahon K.D."/>
            <person name="Konstantinidis K.T."/>
            <person name="Eloe-Fadrosh E.A."/>
            <person name="Kyrpides N.C."/>
            <person name="Woyke T."/>
        </authorList>
    </citation>
    <scope>NUCLEOTIDE SEQUENCE</scope>
    <source>
        <strain evidence="8">GVMAG-M-3300010158-59</strain>
    </source>
</reference>
<evidence type="ECO:0000256" key="5">
    <source>
        <dbReference type="ARBA" id="ARBA00023125"/>
    </source>
</evidence>
<dbReference type="InterPro" id="IPR003615">
    <property type="entry name" value="HNH_nuc"/>
</dbReference>
<feature type="domain" description="DNA mismatch repair proteins mutS family" evidence="7">
    <location>
        <begin position="710"/>
        <end position="900"/>
    </location>
</feature>
<keyword evidence="4" id="KW-0067">ATP-binding</keyword>
<dbReference type="Gene3D" id="3.40.50.300">
    <property type="entry name" value="P-loop containing nucleotide triphosphate hydrolases"/>
    <property type="match status" value="1"/>
</dbReference>
<evidence type="ECO:0008006" key="9">
    <source>
        <dbReference type="Google" id="ProtNLM"/>
    </source>
</evidence>
<dbReference type="InterPro" id="IPR036187">
    <property type="entry name" value="DNA_mismatch_repair_MutS_sf"/>
</dbReference>
<dbReference type="Gene3D" id="1.10.1420.10">
    <property type="match status" value="1"/>
</dbReference>
<dbReference type="InterPro" id="IPR000432">
    <property type="entry name" value="DNA_mismatch_repair_MutS_C"/>
</dbReference>
<dbReference type="GO" id="GO:0030983">
    <property type="term" value="F:mismatched DNA binding"/>
    <property type="evidence" value="ECO:0007669"/>
    <property type="project" value="InterPro"/>
</dbReference>
<feature type="domain" description="DNA mismatch repair protein MutS core" evidence="6">
    <location>
        <begin position="323"/>
        <end position="692"/>
    </location>
</feature>